<reference evidence="1 2" key="1">
    <citation type="journal article" date="2020" name="bioRxiv">
        <title>Sequence and annotation of 42 cannabis genomes reveals extensive copy number variation in cannabinoid synthesis and pathogen resistance genes.</title>
        <authorList>
            <person name="Mckernan K.J."/>
            <person name="Helbert Y."/>
            <person name="Kane L.T."/>
            <person name="Ebling H."/>
            <person name="Zhang L."/>
            <person name="Liu B."/>
            <person name="Eaton Z."/>
            <person name="Mclaughlin S."/>
            <person name="Kingan S."/>
            <person name="Baybayan P."/>
            <person name="Concepcion G."/>
            <person name="Jordan M."/>
            <person name="Riva A."/>
            <person name="Barbazuk W."/>
            <person name="Harkins T."/>
        </authorList>
    </citation>
    <scope>NUCLEOTIDE SEQUENCE [LARGE SCALE GENOMIC DNA]</scope>
    <source>
        <strain evidence="2">cv. Jamaican Lion 4</strain>
        <tissue evidence="1">Leaf</tissue>
    </source>
</reference>
<dbReference type="PANTHER" id="PTHR31723:SF10">
    <property type="entry name" value="PATHOGEN-RELATED PROTEIN"/>
    <property type="match status" value="1"/>
</dbReference>
<accession>A0A7J6EQG0</accession>
<dbReference type="EMBL" id="JAATIQ010000362">
    <property type="protein sequence ID" value="KAF4359890.1"/>
    <property type="molecule type" value="Genomic_DNA"/>
</dbReference>
<dbReference type="AlphaFoldDB" id="A0A7J6EQG0"/>
<dbReference type="InterPro" id="IPR053218">
    <property type="entry name" value="Pathogen-related_defense"/>
</dbReference>
<evidence type="ECO:0000313" key="1">
    <source>
        <dbReference type="EMBL" id="KAF4359890.1"/>
    </source>
</evidence>
<protein>
    <recommendedName>
        <fullName evidence="3">Pathogen-related protein</fullName>
    </recommendedName>
</protein>
<name>A0A7J6EQG0_CANSA</name>
<organism evidence="1 2">
    <name type="scientific">Cannabis sativa</name>
    <name type="common">Hemp</name>
    <name type="synonym">Marijuana</name>
    <dbReference type="NCBI Taxonomy" id="3483"/>
    <lineage>
        <taxon>Eukaryota</taxon>
        <taxon>Viridiplantae</taxon>
        <taxon>Streptophyta</taxon>
        <taxon>Embryophyta</taxon>
        <taxon>Tracheophyta</taxon>
        <taxon>Spermatophyta</taxon>
        <taxon>Magnoliopsida</taxon>
        <taxon>eudicotyledons</taxon>
        <taxon>Gunneridae</taxon>
        <taxon>Pentapetalae</taxon>
        <taxon>rosids</taxon>
        <taxon>fabids</taxon>
        <taxon>Rosales</taxon>
        <taxon>Cannabaceae</taxon>
        <taxon>Cannabis</taxon>
    </lineage>
</organism>
<proteinExistence type="predicted"/>
<evidence type="ECO:0000313" key="2">
    <source>
        <dbReference type="Proteomes" id="UP000583929"/>
    </source>
</evidence>
<dbReference type="PANTHER" id="PTHR31723">
    <property type="entry name" value="PATHOGENESIS-RELATED FAMILY PROTEIN"/>
    <property type="match status" value="1"/>
</dbReference>
<keyword evidence="2" id="KW-1185">Reference proteome</keyword>
<evidence type="ECO:0008006" key="3">
    <source>
        <dbReference type="Google" id="ProtNLM"/>
    </source>
</evidence>
<dbReference type="Proteomes" id="UP000583929">
    <property type="component" value="Unassembled WGS sequence"/>
</dbReference>
<gene>
    <name evidence="1" type="ORF">G4B88_000883</name>
</gene>
<sequence>MASSGSSVGDKYRNLDEEEKKNTVWRFGQPPNYDIVNKLFEEGQTKVWPPGSLEEMVQNLTKTWEMELLHKARIEDFKLMEPNFIYSLNGRKGWSLEEVGKMGGGYNPHLQTSLPEHLRIYDPAVETSESSHRAFTTTFPRGFAIEIQKVYSGPPQIMSENNKLAKVEFFYDRGELLGQLVKGEKVEAKDGEIASTCPIMRSTG</sequence>
<comment type="caution">
    <text evidence="1">The sequence shown here is derived from an EMBL/GenBank/DDBJ whole genome shotgun (WGS) entry which is preliminary data.</text>
</comment>